<organism evidence="3 4">
    <name type="scientific">Geotalea uraniireducens (strain Rf4)</name>
    <name type="common">Geobacter uraniireducens</name>
    <dbReference type="NCBI Taxonomy" id="351605"/>
    <lineage>
        <taxon>Bacteria</taxon>
        <taxon>Pseudomonadati</taxon>
        <taxon>Thermodesulfobacteriota</taxon>
        <taxon>Desulfuromonadia</taxon>
        <taxon>Geobacterales</taxon>
        <taxon>Geobacteraceae</taxon>
        <taxon>Geotalea</taxon>
    </lineage>
</organism>
<name>A5G363_GEOUR</name>
<dbReference type="GO" id="GO:0016020">
    <property type="term" value="C:membrane"/>
    <property type="evidence" value="ECO:0007669"/>
    <property type="project" value="InterPro"/>
</dbReference>
<evidence type="ECO:0000313" key="4">
    <source>
        <dbReference type="Proteomes" id="UP000006695"/>
    </source>
</evidence>
<dbReference type="GO" id="GO:0015095">
    <property type="term" value="F:magnesium ion transmembrane transporter activity"/>
    <property type="evidence" value="ECO:0007669"/>
    <property type="project" value="InterPro"/>
</dbReference>
<evidence type="ECO:0000259" key="2">
    <source>
        <dbReference type="PROSITE" id="PS51371"/>
    </source>
</evidence>
<feature type="domain" description="CBS" evidence="2">
    <location>
        <begin position="299"/>
        <end position="361"/>
    </location>
</feature>
<proteinExistence type="predicted"/>
<dbReference type="STRING" id="351605.Gura_2041"/>
<dbReference type="InterPro" id="IPR046342">
    <property type="entry name" value="CBS_dom_sf"/>
</dbReference>
<dbReference type="CDD" id="cd04606">
    <property type="entry name" value="CBS_pair_Mg_transporter"/>
    <property type="match status" value="1"/>
</dbReference>
<dbReference type="SMART" id="SM00924">
    <property type="entry name" value="MgtE_N"/>
    <property type="match status" value="1"/>
</dbReference>
<reference evidence="3 4" key="1">
    <citation type="submission" date="2007-05" db="EMBL/GenBank/DDBJ databases">
        <title>Complete sequence of Geobacter uraniireducens Rf4.</title>
        <authorList>
            <consortium name="US DOE Joint Genome Institute"/>
            <person name="Copeland A."/>
            <person name="Lucas S."/>
            <person name="Lapidus A."/>
            <person name="Barry K."/>
            <person name="Detter J.C."/>
            <person name="Glavina del Rio T."/>
            <person name="Hammon N."/>
            <person name="Israni S."/>
            <person name="Dalin E."/>
            <person name="Tice H."/>
            <person name="Pitluck S."/>
            <person name="Chertkov O."/>
            <person name="Brettin T."/>
            <person name="Bruce D."/>
            <person name="Han C."/>
            <person name="Schmutz J."/>
            <person name="Larimer F."/>
            <person name="Land M."/>
            <person name="Hauser L."/>
            <person name="Kyrpides N."/>
            <person name="Mikhailova N."/>
            <person name="Shelobolina E."/>
            <person name="Aklujkar M."/>
            <person name="Lovley D."/>
            <person name="Richardson P."/>
        </authorList>
    </citation>
    <scope>NUCLEOTIDE SEQUENCE [LARGE SCALE GENOMIC DNA]</scope>
    <source>
        <strain evidence="4">ATCC BAA-1134 / JCM 13001 / Rf4</strain>
    </source>
</reference>
<feature type="domain" description="CBS" evidence="2">
    <location>
        <begin position="363"/>
        <end position="420"/>
    </location>
</feature>
<dbReference type="Pfam" id="PF00571">
    <property type="entry name" value="CBS"/>
    <property type="match status" value="2"/>
</dbReference>
<dbReference type="InterPro" id="IPR006669">
    <property type="entry name" value="MgtE_transporter"/>
</dbReference>
<keyword evidence="1" id="KW-0129">CBS domain</keyword>
<dbReference type="Proteomes" id="UP000006695">
    <property type="component" value="Chromosome"/>
</dbReference>
<dbReference type="AlphaFoldDB" id="A5G363"/>
<dbReference type="Pfam" id="PF03448">
    <property type="entry name" value="MgtE_N"/>
    <property type="match status" value="1"/>
</dbReference>
<dbReference type="Pfam" id="PF05239">
    <property type="entry name" value="PRC"/>
    <property type="match status" value="1"/>
</dbReference>
<dbReference type="PROSITE" id="PS51371">
    <property type="entry name" value="CBS"/>
    <property type="match status" value="2"/>
</dbReference>
<dbReference type="InterPro" id="IPR027275">
    <property type="entry name" value="PRC-brl_dom"/>
</dbReference>
<sequence length="426" mass="48070">MEPVMNNVMSEIFISSILGKTVINTQGHEIGKLWDLIMVPGEVFPEVSHLLVKKGRRILSIPWNRISLFNRFVISIAGATNHLPEYIAKDGEILVKRDILDKQIVDVNGAKVVRVNDLKLGSYKEHLCIFFVDIGFRGLLRRLGYEHLGEKIAGILKKQLPHQHISWEYVQLLEMNLSRLTLTVAREQMKELHPADLAHIISQIPTKNIQTVLNSLDTETAGEAIHELEPELRSRVISQLDSEQASDILEEMDPDEAADVLGDLPEEKAQELLGLMDVEEAEDIQELMEHEEDTAGGLMNSEFLAISSELTVEDALKEVRLLAPDVETVYYVYVTNPDERLQGVVSLKELIMAPPNSSISELMSTNLKTVDVEAAPEEILEIIAKYNLIAVPVLDKEDKMAGIVTVDDILELFLPYALRRRRHHHH</sequence>
<dbReference type="KEGG" id="gur:Gura_2041"/>
<dbReference type="SMART" id="SM00116">
    <property type="entry name" value="CBS"/>
    <property type="match status" value="2"/>
</dbReference>
<dbReference type="Gene3D" id="1.25.60.10">
    <property type="entry name" value="MgtE N-terminal domain-like"/>
    <property type="match status" value="1"/>
</dbReference>
<dbReference type="PANTHER" id="PTHR43773:SF1">
    <property type="entry name" value="MAGNESIUM TRANSPORTER MGTE"/>
    <property type="match status" value="1"/>
</dbReference>
<dbReference type="InterPro" id="IPR038076">
    <property type="entry name" value="MgtE_N_sf"/>
</dbReference>
<gene>
    <name evidence="3" type="ordered locus">Gura_2041</name>
</gene>
<dbReference type="PANTHER" id="PTHR43773">
    <property type="entry name" value="MAGNESIUM TRANSPORTER MGTE"/>
    <property type="match status" value="1"/>
</dbReference>
<dbReference type="Gene3D" id="3.10.580.10">
    <property type="entry name" value="CBS-domain"/>
    <property type="match status" value="1"/>
</dbReference>
<dbReference type="InterPro" id="IPR000644">
    <property type="entry name" value="CBS_dom"/>
</dbReference>
<dbReference type="InterPro" id="IPR006668">
    <property type="entry name" value="Mg_transptr_MgtE_intracell_dom"/>
</dbReference>
<dbReference type="EMBL" id="CP000698">
    <property type="protein sequence ID" value="ABQ26231.1"/>
    <property type="molecule type" value="Genomic_DNA"/>
</dbReference>
<dbReference type="Gene3D" id="2.30.30.240">
    <property type="entry name" value="PRC-barrel domain"/>
    <property type="match status" value="1"/>
</dbReference>
<protein>
    <submittedName>
        <fullName evidence="3">MgtE intracellular region</fullName>
    </submittedName>
</protein>
<evidence type="ECO:0000313" key="3">
    <source>
        <dbReference type="EMBL" id="ABQ26231.1"/>
    </source>
</evidence>
<evidence type="ECO:0000256" key="1">
    <source>
        <dbReference type="PROSITE-ProRule" id="PRU00703"/>
    </source>
</evidence>
<dbReference type="HOGENOM" id="CLU_030870_1_0_7"/>
<dbReference type="SUPFAM" id="SSF54631">
    <property type="entry name" value="CBS-domain pair"/>
    <property type="match status" value="1"/>
</dbReference>
<dbReference type="SUPFAM" id="SSF158791">
    <property type="entry name" value="MgtE N-terminal domain-like"/>
    <property type="match status" value="1"/>
</dbReference>
<accession>A5G363</accession>
<keyword evidence="4" id="KW-1185">Reference proteome</keyword>